<keyword evidence="12 19" id="KW-0812">Transmembrane</keyword>
<evidence type="ECO:0000256" key="7">
    <source>
        <dbReference type="ARBA" id="ARBA00022516"/>
    </source>
</evidence>
<feature type="transmembrane region" description="Helical" evidence="19">
    <location>
        <begin position="336"/>
        <end position="356"/>
    </location>
</feature>
<sequence length="571" mass="64101">MTSDTPPLRHAARHLMQPPSLIERWAIPGLILAFVLFYLLPLMSHGLWIPDETRYGQISQEMLLSGNWVAPHFMGIRYFEKPIAGYWMIAIGQAIFGDNLFGVRIASAVSTGVSVWLAYLLARRLWNNPRISAACALLYMSFGLIAGQAGYANLDPQFTLWVNLSLVAVWFAIDSTTPKARLGSWALLGAACGMGLMTKGFLALLLPVLIALPYMIWQRRFSELLRYGPVAILVAALVSVPWALAVHVREPDFWRFFFWHEHIRRFAAGDDAQHARPWWFYLPLLFASTLPWALLLPSTLIRTWREKREAKTAFLALWFVLPLIFFSLSSGKLPTYIMPCLFPLALLMGYTVVNWLEQRNTQVLRLNGVINTVMGSVALIALIYLQASKELYENTEMFSLSLVYIVLIGWIIANALQVMRPLTMWAMPALGIGLLIALLPAAMPAQIVDSKMPDQFIAEHQQALSEASSLLSNDLGAASALAWRLKRPQVDLFNTVGELKYGLDDPAMAARKVGLDDVGKWMTEARKKGSVAVVMRVNSTQEAQEIELLPADGKHYQRGNLQIYIFAKRQP</sequence>
<protein>
    <recommendedName>
        <fullName evidence="5 19">Undecaprenyl phosphate-alpha-4-amino-4-deoxy-L-arabinose arabinosyl transferase</fullName>
        <ecNumber evidence="4 19">2.4.2.43</ecNumber>
    </recommendedName>
    <alternativeName>
        <fullName evidence="19">4-amino-4-deoxy-L-arabinose lipid A transferase</fullName>
    </alternativeName>
    <alternativeName>
        <fullName evidence="19">Lipid IV(A) 4-amino-4-deoxy-L-arabinosyltransferase</fullName>
    </alternativeName>
    <alternativeName>
        <fullName evidence="19">Undecaprenyl phosphate-alpha-L-Ara4N transferase</fullName>
    </alternativeName>
</protein>
<comment type="caution">
    <text evidence="21">The sequence shown here is derived from an EMBL/GenBank/DDBJ whole genome shotgun (WGS) entry which is preliminary data.</text>
</comment>
<evidence type="ECO:0000256" key="15">
    <source>
        <dbReference type="ARBA" id="ARBA00023098"/>
    </source>
</evidence>
<keyword evidence="9 19" id="KW-0441">Lipid A biosynthesis</keyword>
<evidence type="ECO:0000256" key="12">
    <source>
        <dbReference type="ARBA" id="ARBA00022692"/>
    </source>
</evidence>
<evidence type="ECO:0000256" key="6">
    <source>
        <dbReference type="ARBA" id="ARBA00022475"/>
    </source>
</evidence>
<feature type="transmembrane region" description="Helical" evidence="19">
    <location>
        <begin position="278"/>
        <end position="301"/>
    </location>
</feature>
<evidence type="ECO:0000313" key="21">
    <source>
        <dbReference type="EMBL" id="MDX9677680.1"/>
    </source>
</evidence>
<dbReference type="GO" id="GO:0103015">
    <property type="term" value="F:4-amino-4-deoxy-L-arabinose transferase activity"/>
    <property type="evidence" value="ECO:0007669"/>
    <property type="project" value="UniProtKB-EC"/>
</dbReference>
<comment type="pathway">
    <text evidence="2 19">Lipopolysaccharide metabolism; 4-amino-4-deoxy-beta-L-arabinose-lipid A biosynthesis.</text>
</comment>
<dbReference type="InterPro" id="IPR022839">
    <property type="entry name" value="ArnT"/>
</dbReference>
<dbReference type="PANTHER" id="PTHR33908:SF3">
    <property type="entry name" value="UNDECAPRENYL PHOSPHATE-ALPHA-4-AMINO-4-DEOXY-L-ARABINOSE ARABINOSYL TRANSFERASE"/>
    <property type="match status" value="1"/>
</dbReference>
<evidence type="ECO:0000256" key="11">
    <source>
        <dbReference type="ARBA" id="ARBA00022679"/>
    </source>
</evidence>
<evidence type="ECO:0000256" key="17">
    <source>
        <dbReference type="ARBA" id="ARBA00025446"/>
    </source>
</evidence>
<keyword evidence="13 19" id="KW-0448">Lipopolysaccharide biosynthesis</keyword>
<gene>
    <name evidence="19 21" type="primary">arnT</name>
    <name evidence="21" type="ORF">QMK45_17370</name>
</gene>
<evidence type="ECO:0000256" key="9">
    <source>
        <dbReference type="ARBA" id="ARBA00022556"/>
    </source>
</evidence>
<dbReference type="NCBIfam" id="NF009784">
    <property type="entry name" value="PRK13279.1"/>
    <property type="match status" value="1"/>
</dbReference>
<accession>A0ABU5BLX4</accession>
<evidence type="ECO:0000256" key="13">
    <source>
        <dbReference type="ARBA" id="ARBA00022985"/>
    </source>
</evidence>
<feature type="transmembrane region" description="Helical" evidence="19">
    <location>
        <begin position="423"/>
        <end position="443"/>
    </location>
</feature>
<dbReference type="Pfam" id="PF02366">
    <property type="entry name" value="PMT"/>
    <property type="match status" value="1"/>
</dbReference>
<reference evidence="21 22" key="1">
    <citation type="submission" date="2023-05" db="EMBL/GenBank/DDBJ databases">
        <title>Siderophore-mediated competition between Bacillus subtilis and Pseudomonas marginalis.</title>
        <authorList>
            <person name="Lyng M."/>
            <person name="Joergensen J.P.B."/>
            <person name="Schostag M.D."/>
            <person name="Jarmusch S.A."/>
            <person name="Aguilar D.K.C."/>
            <person name="Andrade C.N.L."/>
            <person name="Kovacs A.T."/>
        </authorList>
    </citation>
    <scope>NUCLEOTIDE SEQUENCE [LARGE SCALE GENOMIC DNA]</scope>
    <source>
        <strain evidence="21 22">P8_72</strain>
    </source>
</reference>
<organism evidence="21 22">
    <name type="scientific">Pseudomonas zeae</name>
    <dbReference type="NCBI Taxonomy" id="2745510"/>
    <lineage>
        <taxon>Bacteria</taxon>
        <taxon>Pseudomonadati</taxon>
        <taxon>Pseudomonadota</taxon>
        <taxon>Gammaproteobacteria</taxon>
        <taxon>Pseudomonadales</taxon>
        <taxon>Pseudomonadaceae</taxon>
        <taxon>Pseudomonas</taxon>
    </lineage>
</organism>
<keyword evidence="7 19" id="KW-0444">Lipid biosynthesis</keyword>
<feature type="domain" description="ArnT-like N-terminal" evidence="20">
    <location>
        <begin position="26"/>
        <end position="257"/>
    </location>
</feature>
<dbReference type="PANTHER" id="PTHR33908">
    <property type="entry name" value="MANNOSYLTRANSFERASE YKCB-RELATED"/>
    <property type="match status" value="1"/>
</dbReference>
<evidence type="ECO:0000256" key="18">
    <source>
        <dbReference type="ARBA" id="ARBA00034054"/>
    </source>
</evidence>
<name>A0ABU5BLX4_9PSED</name>
<proteinExistence type="inferred from homology"/>
<evidence type="ECO:0000256" key="2">
    <source>
        <dbReference type="ARBA" id="ARBA00005200"/>
    </source>
</evidence>
<dbReference type="Proteomes" id="UP001287024">
    <property type="component" value="Unassembled WGS sequence"/>
</dbReference>
<feature type="transmembrane region" description="Helical" evidence="19">
    <location>
        <begin position="397"/>
        <end position="416"/>
    </location>
</feature>
<feature type="transmembrane region" description="Helical" evidence="19">
    <location>
        <begin position="313"/>
        <end position="330"/>
    </location>
</feature>
<feature type="transmembrane region" description="Helical" evidence="19">
    <location>
        <begin position="131"/>
        <end position="151"/>
    </location>
</feature>
<comment type="subcellular location">
    <subcellularLocation>
        <location evidence="1">Cell inner membrane</location>
        <topology evidence="1">Multi-pass membrane protein</topology>
    </subcellularLocation>
    <subcellularLocation>
        <location evidence="19">Cell membrane</location>
        <topology evidence="19">Multi-pass membrane protein</topology>
    </subcellularLocation>
</comment>
<dbReference type="EMBL" id="JASFAG010000002">
    <property type="protein sequence ID" value="MDX9677680.1"/>
    <property type="molecule type" value="Genomic_DNA"/>
</dbReference>
<keyword evidence="15 19" id="KW-0443">Lipid metabolism</keyword>
<evidence type="ECO:0000256" key="5">
    <source>
        <dbReference type="ARBA" id="ARBA00015532"/>
    </source>
</evidence>
<feature type="transmembrane region" description="Helical" evidence="19">
    <location>
        <begin position="224"/>
        <end position="244"/>
    </location>
</feature>
<keyword evidence="14 19" id="KW-1133">Transmembrane helix</keyword>
<keyword evidence="22" id="KW-1185">Reference proteome</keyword>
<evidence type="ECO:0000256" key="19">
    <source>
        <dbReference type="HAMAP-Rule" id="MF_01165"/>
    </source>
</evidence>
<evidence type="ECO:0000256" key="8">
    <source>
        <dbReference type="ARBA" id="ARBA00022519"/>
    </source>
</evidence>
<dbReference type="HAMAP" id="MF_01165">
    <property type="entry name" value="ArnT_transfer"/>
    <property type="match status" value="1"/>
</dbReference>
<keyword evidence="6 19" id="KW-1003">Cell membrane</keyword>
<keyword evidence="8" id="KW-0997">Cell inner membrane</keyword>
<evidence type="ECO:0000256" key="16">
    <source>
        <dbReference type="ARBA" id="ARBA00023136"/>
    </source>
</evidence>
<evidence type="ECO:0000259" key="20">
    <source>
        <dbReference type="Pfam" id="PF02366"/>
    </source>
</evidence>
<comment type="similarity">
    <text evidence="3 19">Belongs to the glycosyltransferase 83 family.</text>
</comment>
<keyword evidence="11 19" id="KW-0808">Transferase</keyword>
<keyword evidence="16 19" id="KW-0472">Membrane</keyword>
<dbReference type="InterPro" id="IPR050297">
    <property type="entry name" value="LipidA_mod_glycosyltrf_83"/>
</dbReference>
<comment type="catalytic activity">
    <reaction evidence="18 19">
        <text>4-amino-4-deoxy-alpha-L-arabinopyranosyl di-trans,octa-cis-undecaprenyl phosphate + lipid IVA = lipid IIA + di-trans,octa-cis-undecaprenyl phosphate.</text>
        <dbReference type="EC" id="2.4.2.43"/>
    </reaction>
</comment>
<evidence type="ECO:0000256" key="3">
    <source>
        <dbReference type="ARBA" id="ARBA00010814"/>
    </source>
</evidence>
<dbReference type="RefSeq" id="WP_320336804.1">
    <property type="nucleotide sequence ID" value="NZ_JASFAG010000002.1"/>
</dbReference>
<keyword evidence="10 19" id="KW-0328">Glycosyltransferase</keyword>
<dbReference type="InterPro" id="IPR003342">
    <property type="entry name" value="ArnT-like_N"/>
</dbReference>
<evidence type="ECO:0000256" key="4">
    <source>
        <dbReference type="ARBA" id="ARBA00012056"/>
    </source>
</evidence>
<comment type="function">
    <text evidence="17 19">Catalyzes the transfer of the L-Ara4N moiety of the glycolipid undecaprenyl phosphate-alpha-L-Ara4N to lipid A. The modified arabinose is attached to lipid A and is required for resistance to polymyxin and cationic antimicrobial peptides.</text>
</comment>
<feature type="transmembrane region" description="Helical" evidence="19">
    <location>
        <begin position="368"/>
        <end position="385"/>
    </location>
</feature>
<evidence type="ECO:0000256" key="1">
    <source>
        <dbReference type="ARBA" id="ARBA00004429"/>
    </source>
</evidence>
<feature type="transmembrane region" description="Helical" evidence="19">
    <location>
        <begin position="100"/>
        <end position="119"/>
    </location>
</feature>
<evidence type="ECO:0000313" key="22">
    <source>
        <dbReference type="Proteomes" id="UP001287024"/>
    </source>
</evidence>
<feature type="transmembrane region" description="Helical" evidence="19">
    <location>
        <begin position="185"/>
        <end position="212"/>
    </location>
</feature>
<evidence type="ECO:0000256" key="10">
    <source>
        <dbReference type="ARBA" id="ARBA00022676"/>
    </source>
</evidence>
<feature type="transmembrane region" description="Helical" evidence="19">
    <location>
        <begin position="21"/>
        <end position="42"/>
    </location>
</feature>
<dbReference type="EC" id="2.4.2.43" evidence="4 19"/>
<evidence type="ECO:0000256" key="14">
    <source>
        <dbReference type="ARBA" id="ARBA00022989"/>
    </source>
</evidence>